<organism evidence="2 3">
    <name type="scientific">Nocardiopsis terrae</name>
    <dbReference type="NCBI Taxonomy" id="372655"/>
    <lineage>
        <taxon>Bacteria</taxon>
        <taxon>Bacillati</taxon>
        <taxon>Actinomycetota</taxon>
        <taxon>Actinomycetes</taxon>
        <taxon>Streptosporangiales</taxon>
        <taxon>Nocardiopsidaceae</taxon>
        <taxon>Nocardiopsis</taxon>
    </lineage>
</organism>
<comment type="caution">
    <text evidence="2">The sequence shown here is derived from an EMBL/GenBank/DDBJ whole genome shotgun (WGS) entry which is preliminary data.</text>
</comment>
<keyword evidence="1" id="KW-0812">Transmembrane</keyword>
<dbReference type="EMBL" id="JADBDY010000001">
    <property type="protein sequence ID" value="MBE1460494.1"/>
    <property type="molecule type" value="Genomic_DNA"/>
</dbReference>
<evidence type="ECO:0000313" key="3">
    <source>
        <dbReference type="Proteomes" id="UP000598217"/>
    </source>
</evidence>
<evidence type="ECO:0000256" key="1">
    <source>
        <dbReference type="SAM" id="Phobius"/>
    </source>
</evidence>
<evidence type="ECO:0000313" key="2">
    <source>
        <dbReference type="EMBL" id="MBE1460494.1"/>
    </source>
</evidence>
<feature type="transmembrane region" description="Helical" evidence="1">
    <location>
        <begin position="47"/>
        <end position="67"/>
    </location>
</feature>
<feature type="transmembrane region" description="Helical" evidence="1">
    <location>
        <begin position="20"/>
        <end position="41"/>
    </location>
</feature>
<proteinExistence type="predicted"/>
<sequence>MTADSRELVPKGLSEGQRHVWIKAFVALAALALIGFVVYQVSDQEPVMVAAVLTALAAVLTAIAGMIRSLRER</sequence>
<reference evidence="2 3" key="1">
    <citation type="submission" date="2020-10" db="EMBL/GenBank/DDBJ databases">
        <title>Sequencing the genomes of 1000 actinobacteria strains.</title>
        <authorList>
            <person name="Klenk H.-P."/>
        </authorList>
    </citation>
    <scope>NUCLEOTIDE SEQUENCE [LARGE SCALE GENOMIC DNA]</scope>
    <source>
        <strain evidence="2 3">DSM 45157</strain>
    </source>
</reference>
<keyword evidence="3" id="KW-1185">Reference proteome</keyword>
<keyword evidence="1" id="KW-1133">Transmembrane helix</keyword>
<accession>A0ABR9HN88</accession>
<dbReference type="Proteomes" id="UP000598217">
    <property type="component" value="Unassembled WGS sequence"/>
</dbReference>
<gene>
    <name evidence="2" type="ORF">H4W79_004708</name>
</gene>
<name>A0ABR9HN88_9ACTN</name>
<keyword evidence="1" id="KW-0472">Membrane</keyword>
<dbReference type="RefSeq" id="WP_017587662.1">
    <property type="nucleotide sequence ID" value="NZ_BMXJ01000001.1"/>
</dbReference>
<protein>
    <submittedName>
        <fullName evidence="2">Drug/metabolite transporter (DMT)-like permease</fullName>
    </submittedName>
</protein>